<evidence type="ECO:0000313" key="2">
    <source>
        <dbReference type="EMBL" id="SVD82433.1"/>
    </source>
</evidence>
<dbReference type="Pfam" id="PF05048">
    <property type="entry name" value="NosD"/>
    <property type="match status" value="1"/>
</dbReference>
<proteinExistence type="predicted"/>
<feature type="domain" description="Periplasmic copper-binding protein NosD beta helix" evidence="1">
    <location>
        <begin position="36"/>
        <end position="150"/>
    </location>
</feature>
<dbReference type="InterPro" id="IPR007742">
    <property type="entry name" value="NosD_dom"/>
</dbReference>
<reference evidence="2" key="1">
    <citation type="submission" date="2018-05" db="EMBL/GenBank/DDBJ databases">
        <authorList>
            <person name="Lanie J.A."/>
            <person name="Ng W.-L."/>
            <person name="Kazmierczak K.M."/>
            <person name="Andrzejewski T.M."/>
            <person name="Davidsen T.M."/>
            <person name="Wayne K.J."/>
            <person name="Tettelin H."/>
            <person name="Glass J.I."/>
            <person name="Rusch D."/>
            <person name="Podicherti R."/>
            <person name="Tsui H.-C.T."/>
            <person name="Winkler M.E."/>
        </authorList>
    </citation>
    <scope>NUCLEOTIDE SEQUENCE</scope>
</reference>
<evidence type="ECO:0000259" key="1">
    <source>
        <dbReference type="Pfam" id="PF05048"/>
    </source>
</evidence>
<dbReference type="InterPro" id="IPR011050">
    <property type="entry name" value="Pectin_lyase_fold/virulence"/>
</dbReference>
<dbReference type="InterPro" id="IPR022441">
    <property type="entry name" value="Para_beta_helix_rpt-2"/>
</dbReference>
<dbReference type="SUPFAM" id="SSF51126">
    <property type="entry name" value="Pectin lyase-like"/>
    <property type="match status" value="1"/>
</dbReference>
<gene>
    <name evidence="2" type="ORF">METZ01_LOCUS435287</name>
</gene>
<protein>
    <recommendedName>
        <fullName evidence="1">Periplasmic copper-binding protein NosD beta helix domain-containing protein</fullName>
    </recommendedName>
</protein>
<dbReference type="AlphaFoldDB" id="A0A382YGP5"/>
<sequence length="173" mass="18555">RGHGFHPGTGLVRSVWSHNIGKGNGGDGFFFCARVHHSTCSDSVFSENGLSGIGGVARGGDHHNIISNNVCAYNRKWGIEATRGDEQVITGNLILSNSQEKTGEYPGIRLHDMAQNVVTSNRLADDQEKRTQIQGIVESGETDFNLISNNLCVGMNEGIVIIGAHSRAEGNLV</sequence>
<dbReference type="NCBIfam" id="TIGR03804">
    <property type="entry name" value="para_beta_helix"/>
    <property type="match status" value="1"/>
</dbReference>
<dbReference type="InterPro" id="IPR012334">
    <property type="entry name" value="Pectin_lyas_fold"/>
</dbReference>
<name>A0A382YGP5_9ZZZZ</name>
<dbReference type="EMBL" id="UINC01175682">
    <property type="protein sequence ID" value="SVD82433.1"/>
    <property type="molecule type" value="Genomic_DNA"/>
</dbReference>
<dbReference type="Gene3D" id="2.160.20.10">
    <property type="entry name" value="Single-stranded right-handed beta-helix, Pectin lyase-like"/>
    <property type="match status" value="1"/>
</dbReference>
<accession>A0A382YGP5</accession>
<feature type="non-terminal residue" evidence="2">
    <location>
        <position position="1"/>
    </location>
</feature>
<organism evidence="2">
    <name type="scientific">marine metagenome</name>
    <dbReference type="NCBI Taxonomy" id="408172"/>
    <lineage>
        <taxon>unclassified sequences</taxon>
        <taxon>metagenomes</taxon>
        <taxon>ecological metagenomes</taxon>
    </lineage>
</organism>